<proteinExistence type="predicted"/>
<dbReference type="AlphaFoldDB" id="D3T9V6"/>
<dbReference type="Pfam" id="PF05239">
    <property type="entry name" value="PRC"/>
    <property type="match status" value="1"/>
</dbReference>
<dbReference type="GeneID" id="8828034"/>
<dbReference type="Proteomes" id="UP000001400">
    <property type="component" value="Chromosome"/>
</dbReference>
<gene>
    <name evidence="2" type="ordered locus">Aboo_1076</name>
</gene>
<dbReference type="PANTHER" id="PTHR38137:SF2">
    <property type="entry name" value="PRC-BARREL DOMAIN-CONTAINING PROTEIN"/>
    <property type="match status" value="1"/>
</dbReference>
<name>D3T9V6_ACIB4</name>
<reference evidence="2" key="1">
    <citation type="submission" date="2010-02" db="EMBL/GenBank/DDBJ databases">
        <title>Complete sequence of Aciduliprofundum boonei T469.</title>
        <authorList>
            <consortium name="US DOE Joint Genome Institute"/>
            <person name="Lucas S."/>
            <person name="Copeland A."/>
            <person name="Lapidus A."/>
            <person name="Cheng J.-F."/>
            <person name="Bruce D."/>
            <person name="Goodwin L."/>
            <person name="Pitluck S."/>
            <person name="Saunders E."/>
            <person name="Detter J.C."/>
            <person name="Han C."/>
            <person name="Tapia R."/>
            <person name="Land M."/>
            <person name="Hauser L."/>
            <person name="Kyrpides N."/>
            <person name="Mikhailova N."/>
            <person name="Flores G."/>
            <person name="Reysenbach A.-L."/>
            <person name="Woyke T."/>
        </authorList>
    </citation>
    <scope>NUCLEOTIDE SEQUENCE</scope>
    <source>
        <strain evidence="2">T469</strain>
    </source>
</reference>
<keyword evidence="3" id="KW-1185">Reference proteome</keyword>
<dbReference type="Gene3D" id="2.30.30.240">
    <property type="entry name" value="PRC-barrel domain"/>
    <property type="match status" value="1"/>
</dbReference>
<sequence>MKKFVTELRGKTAMTDEGMILGTIDNFVIDTDTGKIMHMLIIPAEDFDARGFKKDAQGRLIMPFQAMRSVRDVVVLTLKK</sequence>
<accession>D3T9V6</accession>
<dbReference type="InterPro" id="IPR011033">
    <property type="entry name" value="PRC_barrel-like_sf"/>
</dbReference>
<protein>
    <submittedName>
        <fullName evidence="2">PRC-barrel domain protein</fullName>
    </submittedName>
</protein>
<organism evidence="2 3">
    <name type="scientific">Aciduliprofundum boonei (strain DSM 19572 / T469)</name>
    <dbReference type="NCBI Taxonomy" id="439481"/>
    <lineage>
        <taxon>Archaea</taxon>
        <taxon>Methanobacteriati</taxon>
        <taxon>Thermoplasmatota</taxon>
        <taxon>DHVE2 group</taxon>
        <taxon>Candidatus Aciduliprofundum</taxon>
    </lineage>
</organism>
<feature type="domain" description="PRC-barrel" evidence="1">
    <location>
        <begin position="4"/>
        <end position="77"/>
    </location>
</feature>
<dbReference type="PANTHER" id="PTHR38137">
    <property type="entry name" value="PRC-BARREL DOMAIN PROTEIN"/>
    <property type="match status" value="1"/>
</dbReference>
<dbReference type="KEGG" id="abi:Aboo_1076"/>
<dbReference type="SUPFAM" id="SSF50346">
    <property type="entry name" value="PRC-barrel domain"/>
    <property type="match status" value="1"/>
</dbReference>
<evidence type="ECO:0000313" key="2">
    <source>
        <dbReference type="EMBL" id="ADD08885.1"/>
    </source>
</evidence>
<dbReference type="InterPro" id="IPR027275">
    <property type="entry name" value="PRC-brl_dom"/>
</dbReference>
<dbReference type="OrthoDB" id="85079at2157"/>
<dbReference type="RefSeq" id="WP_012997323.1">
    <property type="nucleotide sequence ID" value="NC_013926.1"/>
</dbReference>
<evidence type="ECO:0000313" key="3">
    <source>
        <dbReference type="Proteomes" id="UP000001400"/>
    </source>
</evidence>
<evidence type="ECO:0000259" key="1">
    <source>
        <dbReference type="Pfam" id="PF05239"/>
    </source>
</evidence>
<dbReference type="HOGENOM" id="CLU_174517_0_0_2"/>
<dbReference type="EMBL" id="CP001941">
    <property type="protein sequence ID" value="ADD08885.1"/>
    <property type="molecule type" value="Genomic_DNA"/>
</dbReference>